<accession>A0A412WPX1</accession>
<evidence type="ECO:0000313" key="1">
    <source>
        <dbReference type="EMBL" id="RGV29276.1"/>
    </source>
</evidence>
<dbReference type="EMBL" id="QRYW01000006">
    <property type="protein sequence ID" value="RGV29276.1"/>
    <property type="molecule type" value="Genomic_DNA"/>
</dbReference>
<proteinExistence type="predicted"/>
<dbReference type="AlphaFoldDB" id="A0A412WPX1"/>
<protein>
    <submittedName>
        <fullName evidence="1">Uncharacterized protein</fullName>
    </submittedName>
</protein>
<organism evidence="1 2">
    <name type="scientific">Odoribacter splanchnicus</name>
    <dbReference type="NCBI Taxonomy" id="28118"/>
    <lineage>
        <taxon>Bacteria</taxon>
        <taxon>Pseudomonadati</taxon>
        <taxon>Bacteroidota</taxon>
        <taxon>Bacteroidia</taxon>
        <taxon>Bacteroidales</taxon>
        <taxon>Odoribacteraceae</taxon>
        <taxon>Odoribacter</taxon>
    </lineage>
</organism>
<name>A0A412WPX1_9BACT</name>
<sequence length="110" mass="12069">MRKAKIIKGDLCHALRDDDEVYVHSICPENGKAIVEISDGRLFNVDAEDIQFKDPPEPDRGIILQSYSVCPICHGTGKVTPGFYTSGTIGQNSDWSNTCRTCHGCGVLKN</sequence>
<comment type="caution">
    <text evidence="1">The sequence shown here is derived from an EMBL/GenBank/DDBJ whole genome shotgun (WGS) entry which is preliminary data.</text>
</comment>
<evidence type="ECO:0000313" key="2">
    <source>
        <dbReference type="Proteomes" id="UP000283426"/>
    </source>
</evidence>
<dbReference type="Proteomes" id="UP000283426">
    <property type="component" value="Unassembled WGS sequence"/>
</dbReference>
<gene>
    <name evidence="1" type="ORF">DWW24_04135</name>
</gene>
<dbReference type="RefSeq" id="WP_118107456.1">
    <property type="nucleotide sequence ID" value="NZ_QRYW01000006.1"/>
</dbReference>
<reference evidence="1 2" key="1">
    <citation type="submission" date="2018-08" db="EMBL/GenBank/DDBJ databases">
        <title>A genome reference for cultivated species of the human gut microbiota.</title>
        <authorList>
            <person name="Zou Y."/>
            <person name="Xue W."/>
            <person name="Luo G."/>
        </authorList>
    </citation>
    <scope>NUCLEOTIDE SEQUENCE [LARGE SCALE GENOMIC DNA]</scope>
    <source>
        <strain evidence="1 2">AF14-6AC</strain>
    </source>
</reference>